<dbReference type="Proteomes" id="UP000252378">
    <property type="component" value="Unassembled WGS sequence"/>
</dbReference>
<keyword evidence="2" id="KW-0238">DNA-binding</keyword>
<evidence type="ECO:0000313" key="6">
    <source>
        <dbReference type="Proteomes" id="UP000252378"/>
    </source>
</evidence>
<name>A0A367G282_9FIRM</name>
<dbReference type="InterPro" id="IPR018060">
    <property type="entry name" value="HTH_AraC"/>
</dbReference>
<dbReference type="SUPFAM" id="SSF46689">
    <property type="entry name" value="Homeodomain-like"/>
    <property type="match status" value="1"/>
</dbReference>
<evidence type="ECO:0000256" key="3">
    <source>
        <dbReference type="ARBA" id="ARBA00023163"/>
    </source>
</evidence>
<evidence type="ECO:0000259" key="4">
    <source>
        <dbReference type="PROSITE" id="PS01124"/>
    </source>
</evidence>
<accession>A0A367G282</accession>
<evidence type="ECO:0000256" key="1">
    <source>
        <dbReference type="ARBA" id="ARBA00023015"/>
    </source>
</evidence>
<comment type="caution">
    <text evidence="5">The sequence shown here is derived from an EMBL/GenBank/DDBJ whole genome shotgun (WGS) entry which is preliminary data.</text>
</comment>
<evidence type="ECO:0000313" key="5">
    <source>
        <dbReference type="EMBL" id="RCH44740.1"/>
    </source>
</evidence>
<dbReference type="RefSeq" id="WP_113992983.1">
    <property type="nucleotide sequence ID" value="NZ_JAWHPP010000015.1"/>
</dbReference>
<protein>
    <recommendedName>
        <fullName evidence="4">HTH araC/xylS-type domain-containing protein</fullName>
    </recommendedName>
</protein>
<dbReference type="Gene3D" id="1.10.10.60">
    <property type="entry name" value="Homeodomain-like"/>
    <property type="match status" value="1"/>
</dbReference>
<dbReference type="PANTHER" id="PTHR43280:SF2">
    <property type="entry name" value="HTH-TYPE TRANSCRIPTIONAL REGULATOR EXSA"/>
    <property type="match status" value="1"/>
</dbReference>
<evidence type="ECO:0000256" key="2">
    <source>
        <dbReference type="ARBA" id="ARBA00023125"/>
    </source>
</evidence>
<dbReference type="EMBL" id="PXUP01000014">
    <property type="protein sequence ID" value="RCH44740.1"/>
    <property type="molecule type" value="Genomic_DNA"/>
</dbReference>
<keyword evidence="1" id="KW-0805">Transcription regulation</keyword>
<gene>
    <name evidence="5" type="ORF">C7J97_10265</name>
</gene>
<dbReference type="AlphaFoldDB" id="A0A367G282"/>
<dbReference type="InterPro" id="IPR009057">
    <property type="entry name" value="Homeodomain-like_sf"/>
</dbReference>
<dbReference type="GO" id="GO:0003700">
    <property type="term" value="F:DNA-binding transcription factor activity"/>
    <property type="evidence" value="ECO:0007669"/>
    <property type="project" value="InterPro"/>
</dbReference>
<keyword evidence="3" id="KW-0804">Transcription</keyword>
<dbReference type="PANTHER" id="PTHR43280">
    <property type="entry name" value="ARAC-FAMILY TRANSCRIPTIONAL REGULATOR"/>
    <property type="match status" value="1"/>
</dbReference>
<dbReference type="GO" id="GO:0043565">
    <property type="term" value="F:sequence-specific DNA binding"/>
    <property type="evidence" value="ECO:0007669"/>
    <property type="project" value="InterPro"/>
</dbReference>
<sequence length="135" mass="15449">MVDPMPLRCEIFEMMREYVGANLAKKVTNVVDVLKLAAQVEDFPPVTDRIALANGTLYLDGTFQEGKECTMESIHNYLTHLRMQHCRKALEEGVSVLNACTESGFPDYSSFLKTFRHLYGITPTEYRAQHRTMVR</sequence>
<reference evidence="5 6" key="1">
    <citation type="submission" date="2018-03" db="EMBL/GenBank/DDBJ databases">
        <title>Complete genome sequencing of Faecalibacterium prausnitzii strains isolated from the human gut.</title>
        <authorList>
            <person name="Fitzgerald B.C."/>
            <person name="Shkoporov A.N."/>
            <person name="Ross P.R."/>
            <person name="Hill C."/>
        </authorList>
    </citation>
    <scope>NUCLEOTIDE SEQUENCE [LARGE SCALE GENOMIC DNA]</scope>
    <source>
        <strain evidence="5 6">ATCC 27768</strain>
    </source>
</reference>
<organism evidence="5 6">
    <name type="scientific">Faecalibacterium prausnitzii</name>
    <dbReference type="NCBI Taxonomy" id="853"/>
    <lineage>
        <taxon>Bacteria</taxon>
        <taxon>Bacillati</taxon>
        <taxon>Bacillota</taxon>
        <taxon>Clostridia</taxon>
        <taxon>Eubacteriales</taxon>
        <taxon>Oscillospiraceae</taxon>
        <taxon>Faecalibacterium</taxon>
    </lineage>
</organism>
<dbReference type="Pfam" id="PF12833">
    <property type="entry name" value="HTH_18"/>
    <property type="match status" value="1"/>
</dbReference>
<dbReference type="SMART" id="SM00342">
    <property type="entry name" value="HTH_ARAC"/>
    <property type="match status" value="1"/>
</dbReference>
<dbReference type="PROSITE" id="PS01124">
    <property type="entry name" value="HTH_ARAC_FAMILY_2"/>
    <property type="match status" value="1"/>
</dbReference>
<feature type="domain" description="HTH araC/xylS-type" evidence="4">
    <location>
        <begin position="73"/>
        <end position="129"/>
    </location>
</feature>
<proteinExistence type="predicted"/>